<dbReference type="InterPro" id="IPR007278">
    <property type="entry name" value="DUF397"/>
</dbReference>
<organism evidence="3 4">
    <name type="scientific">Streptomyces sedi</name>
    <dbReference type="NCBI Taxonomy" id="555059"/>
    <lineage>
        <taxon>Bacteria</taxon>
        <taxon>Bacillati</taxon>
        <taxon>Actinomycetota</taxon>
        <taxon>Actinomycetes</taxon>
        <taxon>Kitasatosporales</taxon>
        <taxon>Streptomycetaceae</taxon>
        <taxon>Streptomyces</taxon>
    </lineage>
</organism>
<protein>
    <submittedName>
        <fullName evidence="3">DUF397 domain-containing protein</fullName>
    </submittedName>
</protein>
<reference evidence="3 4" key="1">
    <citation type="submission" date="2019-06" db="EMBL/GenBank/DDBJ databases">
        <title>Draft genome of Streptomyces sedi sp. JCM16909.</title>
        <authorList>
            <person name="Klykleung N."/>
            <person name="Tanasupawat S."/>
            <person name="Kudo T."/>
            <person name="Yuki M."/>
            <person name="Ohkuma M."/>
        </authorList>
    </citation>
    <scope>NUCLEOTIDE SEQUENCE [LARGE SCALE GENOMIC DNA]</scope>
    <source>
        <strain evidence="3 4">JCM 16909</strain>
    </source>
</reference>
<evidence type="ECO:0000259" key="2">
    <source>
        <dbReference type="Pfam" id="PF04149"/>
    </source>
</evidence>
<dbReference type="RefSeq" id="WP_139639979.1">
    <property type="nucleotide sequence ID" value="NZ_BAAAZS010000014.1"/>
</dbReference>
<comment type="caution">
    <text evidence="3">The sequence shown here is derived from an EMBL/GenBank/DDBJ whole genome shotgun (WGS) entry which is preliminary data.</text>
</comment>
<sequence length="64" mass="6969">MTRYEYSEPTWRRSSYSGPNGGECLEVADGVSGMVPVRDSKDVDGPTVAFPAGSWAAFLARVKR</sequence>
<dbReference type="Pfam" id="PF04149">
    <property type="entry name" value="DUF397"/>
    <property type="match status" value="1"/>
</dbReference>
<evidence type="ECO:0000313" key="4">
    <source>
        <dbReference type="Proteomes" id="UP000311713"/>
    </source>
</evidence>
<name>A0A5C4VE65_9ACTN</name>
<dbReference type="Proteomes" id="UP000311713">
    <property type="component" value="Unassembled WGS sequence"/>
</dbReference>
<keyword evidence="4" id="KW-1185">Reference proteome</keyword>
<gene>
    <name evidence="3" type="ORF">FH715_00515</name>
</gene>
<feature type="region of interest" description="Disordered" evidence="1">
    <location>
        <begin position="1"/>
        <end position="21"/>
    </location>
</feature>
<accession>A0A5C4VE65</accession>
<dbReference type="AlphaFoldDB" id="A0A5C4VE65"/>
<dbReference type="OrthoDB" id="4570646at2"/>
<proteinExistence type="predicted"/>
<evidence type="ECO:0000256" key="1">
    <source>
        <dbReference type="SAM" id="MobiDB-lite"/>
    </source>
</evidence>
<dbReference type="EMBL" id="VDGT01000001">
    <property type="protein sequence ID" value="TNM34217.1"/>
    <property type="molecule type" value="Genomic_DNA"/>
</dbReference>
<feature type="domain" description="DUF397" evidence="2">
    <location>
        <begin position="10"/>
        <end position="63"/>
    </location>
</feature>
<evidence type="ECO:0000313" key="3">
    <source>
        <dbReference type="EMBL" id="TNM34217.1"/>
    </source>
</evidence>